<dbReference type="PANTHER" id="PTHR43047:SF72">
    <property type="entry name" value="OSMOSENSING HISTIDINE PROTEIN KINASE SLN1"/>
    <property type="match status" value="1"/>
</dbReference>
<keyword evidence="7" id="KW-0547">Nucleotide-binding</keyword>
<evidence type="ECO:0000313" key="13">
    <source>
        <dbReference type="EMBL" id="MPN59207.1"/>
    </source>
</evidence>
<evidence type="ECO:0000256" key="1">
    <source>
        <dbReference type="ARBA" id="ARBA00000085"/>
    </source>
</evidence>
<dbReference type="GO" id="GO:0005524">
    <property type="term" value="F:ATP binding"/>
    <property type="evidence" value="ECO:0007669"/>
    <property type="project" value="UniProtKB-KW"/>
</dbReference>
<sequence length="154" mass="16939">MPCSVTSLVNNAISDFCEQACSTKINLYYESKENLPYINADPEKISWVLNNLISNALKYTQAGGNIIITTFTKQNSMYVSVSDTGSGIPEEYHEEIFNRFVQVRGENSDVKGTGLGLAIAKEIVKAHGGEIWCESKLGYGSVFTFTLPLAVEKI</sequence>
<dbReference type="GO" id="GO:0000155">
    <property type="term" value="F:phosphorelay sensor kinase activity"/>
    <property type="evidence" value="ECO:0007669"/>
    <property type="project" value="TreeGrafter"/>
</dbReference>
<evidence type="ECO:0000256" key="10">
    <source>
        <dbReference type="ARBA" id="ARBA00023012"/>
    </source>
</evidence>
<keyword evidence="6 13" id="KW-0808">Transferase</keyword>
<accession>A0A645J733</accession>
<dbReference type="Pfam" id="PF02518">
    <property type="entry name" value="HATPase_c"/>
    <property type="match status" value="1"/>
</dbReference>
<dbReference type="SMART" id="SM00387">
    <property type="entry name" value="HATPase_c"/>
    <property type="match status" value="1"/>
</dbReference>
<dbReference type="InterPro" id="IPR036890">
    <property type="entry name" value="HATPase_C_sf"/>
</dbReference>
<keyword evidence="5" id="KW-0597">Phosphoprotein</keyword>
<comment type="caution">
    <text evidence="13">The sequence shown here is derived from an EMBL/GenBank/DDBJ whole genome shotgun (WGS) entry which is preliminary data.</text>
</comment>
<evidence type="ECO:0000256" key="5">
    <source>
        <dbReference type="ARBA" id="ARBA00022553"/>
    </source>
</evidence>
<dbReference type="GO" id="GO:0005886">
    <property type="term" value="C:plasma membrane"/>
    <property type="evidence" value="ECO:0007669"/>
    <property type="project" value="UniProtKB-SubCell"/>
</dbReference>
<dbReference type="GO" id="GO:0009927">
    <property type="term" value="F:histidine phosphotransfer kinase activity"/>
    <property type="evidence" value="ECO:0007669"/>
    <property type="project" value="TreeGrafter"/>
</dbReference>
<evidence type="ECO:0000256" key="8">
    <source>
        <dbReference type="ARBA" id="ARBA00022777"/>
    </source>
</evidence>
<comment type="subcellular location">
    <subcellularLocation>
        <location evidence="2">Cell membrane</location>
    </subcellularLocation>
</comment>
<dbReference type="InterPro" id="IPR005467">
    <property type="entry name" value="His_kinase_dom"/>
</dbReference>
<dbReference type="Gene3D" id="3.30.565.10">
    <property type="entry name" value="Histidine kinase-like ATPase, C-terminal domain"/>
    <property type="match status" value="1"/>
</dbReference>
<proteinExistence type="predicted"/>
<reference evidence="13" key="1">
    <citation type="submission" date="2019-08" db="EMBL/GenBank/DDBJ databases">
        <authorList>
            <person name="Kucharzyk K."/>
            <person name="Murdoch R.W."/>
            <person name="Higgins S."/>
            <person name="Loffler F."/>
        </authorList>
    </citation>
    <scope>NUCLEOTIDE SEQUENCE</scope>
</reference>
<name>A0A645J733_9ZZZZ</name>
<keyword evidence="9" id="KW-0067">ATP-binding</keyword>
<dbReference type="PRINTS" id="PR00344">
    <property type="entry name" value="BCTRLSENSOR"/>
</dbReference>
<keyword evidence="8 13" id="KW-0418">Kinase</keyword>
<organism evidence="13">
    <name type="scientific">bioreactor metagenome</name>
    <dbReference type="NCBI Taxonomy" id="1076179"/>
    <lineage>
        <taxon>unclassified sequences</taxon>
        <taxon>metagenomes</taxon>
        <taxon>ecological metagenomes</taxon>
    </lineage>
</organism>
<evidence type="ECO:0000256" key="2">
    <source>
        <dbReference type="ARBA" id="ARBA00004236"/>
    </source>
</evidence>
<dbReference type="FunFam" id="3.30.565.10:FF:000023">
    <property type="entry name" value="PAS domain-containing sensor histidine kinase"/>
    <property type="match status" value="1"/>
</dbReference>
<keyword evidence="11" id="KW-0472">Membrane</keyword>
<feature type="domain" description="Histidine kinase" evidence="12">
    <location>
        <begin position="1"/>
        <end position="151"/>
    </location>
</feature>
<gene>
    <name evidence="13" type="primary">walK_30</name>
    <name evidence="13" type="ORF">SDC9_206927</name>
</gene>
<evidence type="ECO:0000256" key="4">
    <source>
        <dbReference type="ARBA" id="ARBA00022475"/>
    </source>
</evidence>
<evidence type="ECO:0000256" key="7">
    <source>
        <dbReference type="ARBA" id="ARBA00022741"/>
    </source>
</evidence>
<evidence type="ECO:0000259" key="12">
    <source>
        <dbReference type="PROSITE" id="PS50109"/>
    </source>
</evidence>
<dbReference type="PROSITE" id="PS50109">
    <property type="entry name" value="HIS_KIN"/>
    <property type="match status" value="1"/>
</dbReference>
<evidence type="ECO:0000256" key="9">
    <source>
        <dbReference type="ARBA" id="ARBA00022840"/>
    </source>
</evidence>
<dbReference type="EC" id="2.7.13.3" evidence="3"/>
<dbReference type="AlphaFoldDB" id="A0A645J733"/>
<evidence type="ECO:0000256" key="3">
    <source>
        <dbReference type="ARBA" id="ARBA00012438"/>
    </source>
</evidence>
<dbReference type="PANTHER" id="PTHR43047">
    <property type="entry name" value="TWO-COMPONENT HISTIDINE PROTEIN KINASE"/>
    <property type="match status" value="1"/>
</dbReference>
<dbReference type="InterPro" id="IPR003594">
    <property type="entry name" value="HATPase_dom"/>
</dbReference>
<dbReference type="CDD" id="cd00075">
    <property type="entry name" value="HATPase"/>
    <property type="match status" value="1"/>
</dbReference>
<keyword evidence="10" id="KW-0902">Two-component regulatory system</keyword>
<dbReference type="EMBL" id="VSSQ01132953">
    <property type="protein sequence ID" value="MPN59207.1"/>
    <property type="molecule type" value="Genomic_DNA"/>
</dbReference>
<comment type="catalytic activity">
    <reaction evidence="1">
        <text>ATP + protein L-histidine = ADP + protein N-phospho-L-histidine.</text>
        <dbReference type="EC" id="2.7.13.3"/>
    </reaction>
</comment>
<evidence type="ECO:0000256" key="11">
    <source>
        <dbReference type="ARBA" id="ARBA00023136"/>
    </source>
</evidence>
<evidence type="ECO:0000256" key="6">
    <source>
        <dbReference type="ARBA" id="ARBA00022679"/>
    </source>
</evidence>
<dbReference type="InterPro" id="IPR004358">
    <property type="entry name" value="Sig_transdc_His_kin-like_C"/>
</dbReference>
<protein>
    <recommendedName>
        <fullName evidence="3">histidine kinase</fullName>
        <ecNumber evidence="3">2.7.13.3</ecNumber>
    </recommendedName>
</protein>
<keyword evidence="4" id="KW-1003">Cell membrane</keyword>
<dbReference type="SUPFAM" id="SSF55874">
    <property type="entry name" value="ATPase domain of HSP90 chaperone/DNA topoisomerase II/histidine kinase"/>
    <property type="match status" value="1"/>
</dbReference>